<dbReference type="EMBL" id="RWJN01000048">
    <property type="protein sequence ID" value="TCD69122.1"/>
    <property type="molecule type" value="Genomic_DNA"/>
</dbReference>
<proteinExistence type="predicted"/>
<name>A0A4R0RPM3_9APHY</name>
<evidence type="ECO:0000313" key="1">
    <source>
        <dbReference type="EMBL" id="TCD69122.1"/>
    </source>
</evidence>
<sequence length="227" mass="25381">MAKSRQKKPVVDERAYYEPAPPVEAEVLAGCHPLTKDWWKTLSEDKQRYYSTQIAPLDYYCPSFATTFGQQPWIMYLEWSKTGRDLHSRFTFQSSDGHTYTGKVKSAPSYFGLTFEFAHVLELYDSADNLITLQGGQPLPILVAKWWPGAAPDTIDLAKVGKSMVVAPGLQAEICHPEGITPAVYVLPVVGRYVVVDAETGEVFFGLAWQKKYKVVPLARLCTRLGG</sequence>
<accession>A0A4R0RPM3</accession>
<keyword evidence="2" id="KW-1185">Reference proteome</keyword>
<reference evidence="1 2" key="1">
    <citation type="submission" date="2018-11" db="EMBL/GenBank/DDBJ databases">
        <title>Genome assembly of Steccherinum ochraceum LE-BIN_3174, the white-rot fungus of the Steccherinaceae family (The Residual Polyporoid clade, Polyporales, Basidiomycota).</title>
        <authorList>
            <person name="Fedorova T.V."/>
            <person name="Glazunova O.A."/>
            <person name="Landesman E.O."/>
            <person name="Moiseenko K.V."/>
            <person name="Psurtseva N.V."/>
            <person name="Savinova O.S."/>
            <person name="Shakhova N.V."/>
            <person name="Tyazhelova T.V."/>
            <person name="Vasina D.V."/>
        </authorList>
    </citation>
    <scope>NUCLEOTIDE SEQUENCE [LARGE SCALE GENOMIC DNA]</scope>
    <source>
        <strain evidence="1 2">LE-BIN_3174</strain>
    </source>
</reference>
<gene>
    <name evidence="1" type="ORF">EIP91_008598</name>
</gene>
<comment type="caution">
    <text evidence="1">The sequence shown here is derived from an EMBL/GenBank/DDBJ whole genome shotgun (WGS) entry which is preliminary data.</text>
</comment>
<protein>
    <submittedName>
        <fullName evidence="1">Uncharacterized protein</fullName>
    </submittedName>
</protein>
<dbReference type="Proteomes" id="UP000292702">
    <property type="component" value="Unassembled WGS sequence"/>
</dbReference>
<evidence type="ECO:0000313" key="2">
    <source>
        <dbReference type="Proteomes" id="UP000292702"/>
    </source>
</evidence>
<organism evidence="1 2">
    <name type="scientific">Steccherinum ochraceum</name>
    <dbReference type="NCBI Taxonomy" id="92696"/>
    <lineage>
        <taxon>Eukaryota</taxon>
        <taxon>Fungi</taxon>
        <taxon>Dikarya</taxon>
        <taxon>Basidiomycota</taxon>
        <taxon>Agaricomycotina</taxon>
        <taxon>Agaricomycetes</taxon>
        <taxon>Polyporales</taxon>
        <taxon>Steccherinaceae</taxon>
        <taxon>Steccherinum</taxon>
    </lineage>
</organism>
<dbReference type="AlphaFoldDB" id="A0A4R0RPM3"/>